<gene>
    <name evidence="1" type="ORF">AB1Y20_020468</name>
</gene>
<evidence type="ECO:0000313" key="1">
    <source>
        <dbReference type="EMBL" id="KAL1525615.1"/>
    </source>
</evidence>
<name>A0AB34JUN7_PRYPA</name>
<dbReference type="AlphaFoldDB" id="A0AB34JUN7"/>
<proteinExistence type="predicted"/>
<sequence>MAPGEDAGKGTLKLSEKDQQRFDEFLAKERKRKENVFVERGPVPVVRNFYREGLEDDKLVPAAQTDFGAEQVKLYQRWKVKHGDTQSLLTHMLEDKGHKVTVAK</sequence>
<dbReference type="Proteomes" id="UP001515480">
    <property type="component" value="Unassembled WGS sequence"/>
</dbReference>
<dbReference type="EMBL" id="JBGBPQ010000004">
    <property type="protein sequence ID" value="KAL1525615.1"/>
    <property type="molecule type" value="Genomic_DNA"/>
</dbReference>
<protein>
    <submittedName>
        <fullName evidence="1">Uncharacterized protein</fullName>
    </submittedName>
</protein>
<comment type="caution">
    <text evidence="1">The sequence shown here is derived from an EMBL/GenBank/DDBJ whole genome shotgun (WGS) entry which is preliminary data.</text>
</comment>
<evidence type="ECO:0000313" key="2">
    <source>
        <dbReference type="Proteomes" id="UP001515480"/>
    </source>
</evidence>
<keyword evidence="2" id="KW-1185">Reference proteome</keyword>
<organism evidence="1 2">
    <name type="scientific">Prymnesium parvum</name>
    <name type="common">Toxic golden alga</name>
    <dbReference type="NCBI Taxonomy" id="97485"/>
    <lineage>
        <taxon>Eukaryota</taxon>
        <taxon>Haptista</taxon>
        <taxon>Haptophyta</taxon>
        <taxon>Prymnesiophyceae</taxon>
        <taxon>Prymnesiales</taxon>
        <taxon>Prymnesiaceae</taxon>
        <taxon>Prymnesium</taxon>
    </lineage>
</organism>
<accession>A0AB34JUN7</accession>
<reference evidence="1 2" key="1">
    <citation type="journal article" date="2024" name="Science">
        <title>Giant polyketide synthase enzymes in the biosynthesis of giant marine polyether toxins.</title>
        <authorList>
            <person name="Fallon T.R."/>
            <person name="Shende V.V."/>
            <person name="Wierzbicki I.H."/>
            <person name="Pendleton A.L."/>
            <person name="Watervoot N.F."/>
            <person name="Auber R.P."/>
            <person name="Gonzalez D.J."/>
            <person name="Wisecaver J.H."/>
            <person name="Moore B.S."/>
        </authorList>
    </citation>
    <scope>NUCLEOTIDE SEQUENCE [LARGE SCALE GENOMIC DNA]</scope>
    <source>
        <strain evidence="1 2">12B1</strain>
    </source>
</reference>